<accession>A0AB34GHG9</accession>
<sequence length="78" mass="8597">MDVLASYSIFQELQLVHDTGYFSALPSLEETWQQRTSQETPKMLKGTDAKLARCPSEGEAGLVTSSLGFVKWNKESAG</sequence>
<evidence type="ECO:0000313" key="1">
    <source>
        <dbReference type="EMBL" id="KAJ8778899.1"/>
    </source>
</evidence>
<proteinExistence type="predicted"/>
<dbReference type="AlphaFoldDB" id="A0AB34GHG9"/>
<reference evidence="1 2" key="1">
    <citation type="submission" date="2022-11" db="EMBL/GenBank/DDBJ databases">
        <title>Whole genome sequence of Eschrichtius robustus ER-17-0199.</title>
        <authorList>
            <person name="Bruniche-Olsen A."/>
            <person name="Black A.N."/>
            <person name="Fields C.J."/>
            <person name="Walden K."/>
            <person name="Dewoody J.A."/>
        </authorList>
    </citation>
    <scope>NUCLEOTIDE SEQUENCE [LARGE SCALE GENOMIC DNA]</scope>
    <source>
        <strain evidence="1">ER-17-0199</strain>
        <tissue evidence="1">Blubber</tissue>
    </source>
</reference>
<name>A0AB34GHG9_ESCRO</name>
<protein>
    <recommendedName>
        <fullName evidence="3">Krueppel-like factor 7</fullName>
    </recommendedName>
</protein>
<comment type="caution">
    <text evidence="1">The sequence shown here is derived from an EMBL/GenBank/DDBJ whole genome shotgun (WGS) entry which is preliminary data.</text>
</comment>
<evidence type="ECO:0008006" key="3">
    <source>
        <dbReference type="Google" id="ProtNLM"/>
    </source>
</evidence>
<organism evidence="1 2">
    <name type="scientific">Eschrichtius robustus</name>
    <name type="common">California gray whale</name>
    <name type="synonym">Eschrichtius gibbosus</name>
    <dbReference type="NCBI Taxonomy" id="9764"/>
    <lineage>
        <taxon>Eukaryota</taxon>
        <taxon>Metazoa</taxon>
        <taxon>Chordata</taxon>
        <taxon>Craniata</taxon>
        <taxon>Vertebrata</taxon>
        <taxon>Euteleostomi</taxon>
        <taxon>Mammalia</taxon>
        <taxon>Eutheria</taxon>
        <taxon>Laurasiatheria</taxon>
        <taxon>Artiodactyla</taxon>
        <taxon>Whippomorpha</taxon>
        <taxon>Cetacea</taxon>
        <taxon>Mysticeti</taxon>
        <taxon>Eschrichtiidae</taxon>
        <taxon>Eschrichtius</taxon>
    </lineage>
</organism>
<dbReference type="Proteomes" id="UP001159641">
    <property type="component" value="Unassembled WGS sequence"/>
</dbReference>
<dbReference type="EMBL" id="JAIQCJ010002233">
    <property type="protein sequence ID" value="KAJ8778899.1"/>
    <property type="molecule type" value="Genomic_DNA"/>
</dbReference>
<keyword evidence="2" id="KW-1185">Reference proteome</keyword>
<evidence type="ECO:0000313" key="2">
    <source>
        <dbReference type="Proteomes" id="UP001159641"/>
    </source>
</evidence>
<gene>
    <name evidence="1" type="ORF">J1605_013133</name>
</gene>